<dbReference type="EMBL" id="CM041545">
    <property type="protein sequence ID" value="KAI3361904.1"/>
    <property type="molecule type" value="Genomic_DNA"/>
</dbReference>
<protein>
    <submittedName>
        <fullName evidence="1">Uncharacterized protein</fullName>
    </submittedName>
</protein>
<evidence type="ECO:0000313" key="2">
    <source>
        <dbReference type="Proteomes" id="UP000831701"/>
    </source>
</evidence>
<proteinExistence type="predicted"/>
<organism evidence="1 2">
    <name type="scientific">Scortum barcoo</name>
    <name type="common">barcoo grunter</name>
    <dbReference type="NCBI Taxonomy" id="214431"/>
    <lineage>
        <taxon>Eukaryota</taxon>
        <taxon>Metazoa</taxon>
        <taxon>Chordata</taxon>
        <taxon>Craniata</taxon>
        <taxon>Vertebrata</taxon>
        <taxon>Euteleostomi</taxon>
        <taxon>Actinopterygii</taxon>
        <taxon>Neopterygii</taxon>
        <taxon>Teleostei</taxon>
        <taxon>Neoteleostei</taxon>
        <taxon>Acanthomorphata</taxon>
        <taxon>Eupercaria</taxon>
        <taxon>Centrarchiformes</taxon>
        <taxon>Terapontoidei</taxon>
        <taxon>Terapontidae</taxon>
        <taxon>Scortum</taxon>
    </lineage>
</organism>
<accession>A0ACB8W2D2</accession>
<reference evidence="1" key="1">
    <citation type="submission" date="2022-04" db="EMBL/GenBank/DDBJ databases">
        <title>Jade perch genome.</title>
        <authorList>
            <person name="Chao B."/>
        </authorList>
    </citation>
    <scope>NUCLEOTIDE SEQUENCE</scope>
    <source>
        <strain evidence="1">CB-2022</strain>
    </source>
</reference>
<keyword evidence="2" id="KW-1185">Reference proteome</keyword>
<comment type="caution">
    <text evidence="1">The sequence shown here is derived from an EMBL/GenBank/DDBJ whole genome shotgun (WGS) entry which is preliminary data.</text>
</comment>
<dbReference type="Proteomes" id="UP000831701">
    <property type="component" value="Chromosome 15"/>
</dbReference>
<sequence length="419" mass="46693">MPSGWLLAVLLLPAVSQAQSGDGDADLEPRISCTYDIMTGRRSLTCKVVGGRIDNEDDEDNEADGESLIEKMTLCYKDFSENRTKCMEGFGDTVSSEDLKPLLNFNLTIHLKIGGNLSTMINLNKIVKPRSPHVWNVTFNQKSDQAVFHIRTPYHKEYLTAQNQLFELHIWTTGSKICQNVSSSDTLQISMQHLLKDSEYHVKVRAIPVNYLQGTWSEWSENFTFFTPAGESEKVKKLTEEKQEMHTVTVCLVLLVLVTSCVVFFWKNRIFTYIWPSIPHPKHTLVQICKPNKGLLLNFKPEVFSALKVYPVEKTEEQPSEEPEPSIDAADAAQPNPPCSAQSSDCSRSTTSVSTEELELSALLSRSSSDGEDSLQSSSPSPVNVLHLGEGPHTPPPERSGGGNEAEAYVTMSSFYQIN</sequence>
<name>A0ACB8W2D2_9TELE</name>
<evidence type="ECO:0000313" key="1">
    <source>
        <dbReference type="EMBL" id="KAI3361904.1"/>
    </source>
</evidence>
<gene>
    <name evidence="1" type="ORF">L3Q82_002223</name>
</gene>